<dbReference type="PROSITE" id="PS00674">
    <property type="entry name" value="AAA"/>
    <property type="match status" value="1"/>
</dbReference>
<dbReference type="SMART" id="SM00382">
    <property type="entry name" value="AAA"/>
    <property type="match status" value="1"/>
</dbReference>
<dbReference type="GO" id="GO:0004386">
    <property type="term" value="F:helicase activity"/>
    <property type="evidence" value="ECO:0007669"/>
    <property type="project" value="UniProtKB-KW"/>
</dbReference>
<proteinExistence type="inferred from homology"/>
<keyword evidence="3 4" id="KW-0067">ATP-binding</keyword>
<evidence type="ECO:0000259" key="6">
    <source>
        <dbReference type="SMART" id="SM00382"/>
    </source>
</evidence>
<dbReference type="OrthoDB" id="5925at2759"/>
<dbReference type="InterPro" id="IPR027417">
    <property type="entry name" value="P-loop_NTPase"/>
</dbReference>
<dbReference type="GO" id="GO:0000502">
    <property type="term" value="C:proteasome complex"/>
    <property type="evidence" value="ECO:0007669"/>
    <property type="project" value="UniProtKB-ARBA"/>
</dbReference>
<dbReference type="Gene3D" id="3.40.50.300">
    <property type="entry name" value="P-loop containing nucleotide triphosphate hydrolases"/>
    <property type="match status" value="1"/>
</dbReference>
<protein>
    <submittedName>
        <fullName evidence="7">Holliday junction DNA helicase ruvB N-terminus</fullName>
    </submittedName>
</protein>
<evidence type="ECO:0000256" key="2">
    <source>
        <dbReference type="ARBA" id="ARBA00022741"/>
    </source>
</evidence>
<dbReference type="Pfam" id="PF00004">
    <property type="entry name" value="AAA"/>
    <property type="match status" value="1"/>
</dbReference>
<evidence type="ECO:0000256" key="5">
    <source>
        <dbReference type="SAM" id="MobiDB-lite"/>
    </source>
</evidence>
<dbReference type="GO" id="GO:0016887">
    <property type="term" value="F:ATP hydrolysis activity"/>
    <property type="evidence" value="ECO:0007669"/>
    <property type="project" value="InterPro"/>
</dbReference>
<gene>
    <name evidence="7" type="ORF">MUK42_07959</name>
</gene>
<accession>A0A9E7HLT7</accession>
<evidence type="ECO:0000256" key="1">
    <source>
        <dbReference type="ARBA" id="ARBA00006914"/>
    </source>
</evidence>
<dbReference type="InterPro" id="IPR003960">
    <property type="entry name" value="ATPase_AAA_CS"/>
</dbReference>
<keyword evidence="7" id="KW-0347">Helicase</keyword>
<evidence type="ECO:0000313" key="8">
    <source>
        <dbReference type="Proteomes" id="UP001055439"/>
    </source>
</evidence>
<reference evidence="7" key="1">
    <citation type="submission" date="2022-05" db="EMBL/GenBank/DDBJ databases">
        <title>The Musa troglodytarum L. genome provides insights into the mechanism of non-climacteric behaviour and enrichment of carotenoids.</title>
        <authorList>
            <person name="Wang J."/>
        </authorList>
    </citation>
    <scope>NUCLEOTIDE SEQUENCE</scope>
    <source>
        <tissue evidence="7">Leaf</tissue>
    </source>
</reference>
<keyword evidence="8" id="KW-1185">Reference proteome</keyword>
<evidence type="ECO:0000313" key="7">
    <source>
        <dbReference type="EMBL" id="URE33403.1"/>
    </source>
</evidence>
<name>A0A9E7HLT7_9LILI</name>
<feature type="region of interest" description="Disordered" evidence="5">
    <location>
        <begin position="1"/>
        <end position="25"/>
    </location>
</feature>
<comment type="similarity">
    <text evidence="1 4">Belongs to the AAA ATPase family.</text>
</comment>
<dbReference type="EMBL" id="CP097510">
    <property type="protein sequence ID" value="URE33403.1"/>
    <property type="molecule type" value="Genomic_DNA"/>
</dbReference>
<feature type="compositionally biased region" description="Polar residues" evidence="5">
    <location>
        <begin position="1"/>
        <end position="11"/>
    </location>
</feature>
<keyword evidence="2 4" id="KW-0547">Nucleotide-binding</keyword>
<dbReference type="InterPro" id="IPR003959">
    <property type="entry name" value="ATPase_AAA_core"/>
</dbReference>
<evidence type="ECO:0000256" key="4">
    <source>
        <dbReference type="RuleBase" id="RU003651"/>
    </source>
</evidence>
<dbReference type="Proteomes" id="UP001055439">
    <property type="component" value="Chromosome 8"/>
</dbReference>
<dbReference type="GO" id="GO:0005524">
    <property type="term" value="F:ATP binding"/>
    <property type="evidence" value="ECO:0007669"/>
    <property type="project" value="UniProtKB-KW"/>
</dbReference>
<dbReference type="InterPro" id="IPR003593">
    <property type="entry name" value="AAA+_ATPase"/>
</dbReference>
<evidence type="ECO:0000256" key="3">
    <source>
        <dbReference type="ARBA" id="ARBA00022840"/>
    </source>
</evidence>
<dbReference type="SUPFAM" id="SSF52540">
    <property type="entry name" value="P-loop containing nucleoside triphosphate hydrolases"/>
    <property type="match status" value="1"/>
</dbReference>
<sequence>MQAMLSRTMTKVSRLGKPPPSSSSSSLCRFVNAVAVDPPLPLFYHRTLSTIQLQSSSGERFYLSSLLPAIFLMGAFGAGSVQTTYADDDEDDDPYAATDSWSSSKTADKLDWIKLRLEVLLQIKGMEKGSYPPYTVSASGQQVIVKFKIPPTCELSHIITDLVKNLGDTSKQLGGGSKTHLYACDRELDAMVSALKLAGEKANIKKSSGSYTKAYKRGEIYPEKTVSALEAMGVIVYGVDETSDVSLDGTISWENMAGYDDQKREIEDTILLALQSPQVYDEIAHGTRRKFETNRPRAVLFEGPPGTGKTTSARVIAKQAGVPLLYVPLEVIMSKCYGKSERLLAKVFSLANELPSGAIVFLDEVDSFAASRGSRMHEATRRILSVILREIDGFEKEKQVIVIAATNRKQDLDPALIRMSGRDIKDVCERTERHWASKLIRGQAPKDAAQGIMKLPPIEEYIHSAEQRREALSLAVPRDRKCPKYCL</sequence>
<keyword evidence="7" id="KW-0378">Hydrolase</keyword>
<organism evidence="7 8">
    <name type="scientific">Musa troglodytarum</name>
    <name type="common">fe'i banana</name>
    <dbReference type="NCBI Taxonomy" id="320322"/>
    <lineage>
        <taxon>Eukaryota</taxon>
        <taxon>Viridiplantae</taxon>
        <taxon>Streptophyta</taxon>
        <taxon>Embryophyta</taxon>
        <taxon>Tracheophyta</taxon>
        <taxon>Spermatophyta</taxon>
        <taxon>Magnoliopsida</taxon>
        <taxon>Liliopsida</taxon>
        <taxon>Zingiberales</taxon>
        <taxon>Musaceae</taxon>
        <taxon>Musa</taxon>
    </lineage>
</organism>
<dbReference type="InterPro" id="IPR050221">
    <property type="entry name" value="26S_Proteasome_ATPase"/>
</dbReference>
<feature type="domain" description="AAA+ ATPase" evidence="6">
    <location>
        <begin position="295"/>
        <end position="432"/>
    </location>
</feature>
<dbReference type="CDD" id="cd19481">
    <property type="entry name" value="RecA-like_protease"/>
    <property type="match status" value="1"/>
</dbReference>
<dbReference type="PANTHER" id="PTHR23073">
    <property type="entry name" value="26S PROTEASOME REGULATORY SUBUNIT"/>
    <property type="match status" value="1"/>
</dbReference>
<dbReference type="AlphaFoldDB" id="A0A9E7HLT7"/>